<dbReference type="InterPro" id="IPR011050">
    <property type="entry name" value="Pectin_lyase_fold/virulence"/>
</dbReference>
<name>W7YIP1_9BACT</name>
<keyword evidence="2" id="KW-1185">Reference proteome</keyword>
<dbReference type="AlphaFoldDB" id="W7YIP1"/>
<comment type="caution">
    <text evidence="1">The sequence shown here is derived from an EMBL/GenBank/DDBJ whole genome shotgun (WGS) entry which is preliminary data.</text>
</comment>
<dbReference type="EMBL" id="BAMD01000043">
    <property type="protein sequence ID" value="GAF04336.1"/>
    <property type="molecule type" value="Genomic_DNA"/>
</dbReference>
<organism evidence="1 2">
    <name type="scientific">Saccharicrinis fermentans DSM 9555 = JCM 21142</name>
    <dbReference type="NCBI Taxonomy" id="869213"/>
    <lineage>
        <taxon>Bacteria</taxon>
        <taxon>Pseudomonadati</taxon>
        <taxon>Bacteroidota</taxon>
        <taxon>Bacteroidia</taxon>
        <taxon>Marinilabiliales</taxon>
        <taxon>Marinilabiliaceae</taxon>
        <taxon>Saccharicrinis</taxon>
    </lineage>
</organism>
<accession>W7YIP1</accession>
<gene>
    <name evidence="1" type="ORF">JCM21142_73039</name>
</gene>
<proteinExistence type="predicted"/>
<evidence type="ECO:0000313" key="2">
    <source>
        <dbReference type="Proteomes" id="UP000019402"/>
    </source>
</evidence>
<reference evidence="1 2" key="1">
    <citation type="journal article" date="2014" name="Genome Announc.">
        <title>Draft Genome Sequence of Cytophaga fermentans JCM 21142T, a Facultative Anaerobe Isolated from Marine Mud.</title>
        <authorList>
            <person name="Starns D."/>
            <person name="Oshima K."/>
            <person name="Suda W."/>
            <person name="Iino T."/>
            <person name="Yuki M."/>
            <person name="Inoue J."/>
            <person name="Kitamura K."/>
            <person name="Iida T."/>
            <person name="Darby A."/>
            <person name="Hattori M."/>
            <person name="Ohkuma M."/>
        </authorList>
    </citation>
    <scope>NUCLEOTIDE SEQUENCE [LARGE SCALE GENOMIC DNA]</scope>
    <source>
        <strain evidence="1 2">JCM 21142</strain>
    </source>
</reference>
<dbReference type="STRING" id="869213.GCA_000517085_00194"/>
<protein>
    <recommendedName>
        <fullName evidence="3">Right handed beta helix domain-containing protein</fullName>
    </recommendedName>
</protein>
<dbReference type="Proteomes" id="UP000019402">
    <property type="component" value="Unassembled WGS sequence"/>
</dbReference>
<dbReference type="RefSeq" id="WP_235208261.1">
    <property type="nucleotide sequence ID" value="NZ_BAMD01000043.1"/>
</dbReference>
<evidence type="ECO:0008006" key="3">
    <source>
        <dbReference type="Google" id="ProtNLM"/>
    </source>
</evidence>
<dbReference type="eggNOG" id="ENOG502Z7PX">
    <property type="taxonomic scope" value="Bacteria"/>
</dbReference>
<sequence length="437" mass="49486">MFDTIFTSVGSVTKNFRIYNPYDEDLIINSVELSGGETSNFRLNINGQAEDRVDNLRINAKDSVFVFVDVTIEPDNSNNPFVVSDSILFYSGEKSQKVNLVAYGQNVELLTQENIKTTTFTADKPYLIYDYLVVDSLETLTIEPGSRLYFHNDARLVIFGSMSVNGTPEEPVHFLGDRLDDWYRDKPGQWGYIHFMPSSSDNIIDNAIIQQGTMGIFVDSVGLGDSNPLIIHNTIINHISQFGILTQNANMDVSNTVIGNCGYHSVALTLGGTYNFYHCTIANYFPNWVNRNTPALFLNNYYTDETGAEVINPLIEANFYNSIIYGDKYSEIGFDFKDKESEKDSKSSFNYKFESCLLKSGNLDVSDQSRYINIWTNEDPNFIDPSAYNYQLDTLSFCQGIADKEIADKYRRDILNNSRVSDLNGPDIGAYERMEEE</sequence>
<dbReference type="SUPFAM" id="SSF51126">
    <property type="entry name" value="Pectin lyase-like"/>
    <property type="match status" value="1"/>
</dbReference>
<evidence type="ECO:0000313" key="1">
    <source>
        <dbReference type="EMBL" id="GAF04336.1"/>
    </source>
</evidence>